<gene>
    <name evidence="3" type="ORF">SAMN05660462_00566</name>
</gene>
<dbReference type="SUPFAM" id="SSF51182">
    <property type="entry name" value="RmlC-like cupins"/>
    <property type="match status" value="1"/>
</dbReference>
<dbReference type="STRING" id="415015.SAMN05660462_00566"/>
<dbReference type="Gene3D" id="2.60.120.10">
    <property type="entry name" value="Jelly Rolls"/>
    <property type="match status" value="1"/>
</dbReference>
<dbReference type="InterPro" id="IPR011051">
    <property type="entry name" value="RmlC_Cupin_sf"/>
</dbReference>
<dbReference type="InterPro" id="IPR050807">
    <property type="entry name" value="TransReg_Diox_bact_type"/>
</dbReference>
<dbReference type="GO" id="GO:0003700">
    <property type="term" value="F:DNA-binding transcription factor activity"/>
    <property type="evidence" value="ECO:0007669"/>
    <property type="project" value="TreeGrafter"/>
</dbReference>
<protein>
    <submittedName>
        <fullName evidence="3">Transcriptional regulator, XRE family with cupin sensor</fullName>
    </submittedName>
</protein>
<dbReference type="InterPro" id="IPR014710">
    <property type="entry name" value="RmlC-like_jellyroll"/>
</dbReference>
<evidence type="ECO:0000259" key="2">
    <source>
        <dbReference type="PROSITE" id="PS50943"/>
    </source>
</evidence>
<sequence>MIKSKRLEKKMSLRELGIKTGLSASAISQIENNKSIPNILTAKQLADVLGFSIISFFLDDIDSKISLVRKDERKVITRNKSKYGDLTEEMITKDKNEILGGVITIPPLADSGKEVSHNGEEIVYILEGEVMYTLVGVGDYILKEGDTLTYPCSIPHKWKNTHNSNIAKILLVATSKDF</sequence>
<dbReference type="EMBL" id="FNQE01000004">
    <property type="protein sequence ID" value="SDY65712.1"/>
    <property type="molecule type" value="Genomic_DNA"/>
</dbReference>
<dbReference type="AlphaFoldDB" id="A0A1H3LMP5"/>
<evidence type="ECO:0000313" key="3">
    <source>
        <dbReference type="EMBL" id="SDY65712.1"/>
    </source>
</evidence>
<dbReference type="Gene3D" id="1.10.260.40">
    <property type="entry name" value="lambda repressor-like DNA-binding domains"/>
    <property type="match status" value="1"/>
</dbReference>
<dbReference type="PROSITE" id="PS50943">
    <property type="entry name" value="HTH_CROC1"/>
    <property type="match status" value="1"/>
</dbReference>
<proteinExistence type="predicted"/>
<dbReference type="Proteomes" id="UP000198625">
    <property type="component" value="Unassembled WGS sequence"/>
</dbReference>
<dbReference type="CDD" id="cd00093">
    <property type="entry name" value="HTH_XRE"/>
    <property type="match status" value="1"/>
</dbReference>
<feature type="domain" description="HTH cro/C1-type" evidence="2">
    <location>
        <begin position="2"/>
        <end position="56"/>
    </location>
</feature>
<dbReference type="InterPro" id="IPR001387">
    <property type="entry name" value="Cro/C1-type_HTH"/>
</dbReference>
<dbReference type="GO" id="GO:0003677">
    <property type="term" value="F:DNA binding"/>
    <property type="evidence" value="ECO:0007669"/>
    <property type="project" value="UniProtKB-KW"/>
</dbReference>
<dbReference type="InterPro" id="IPR010982">
    <property type="entry name" value="Lambda_DNA-bd_dom_sf"/>
</dbReference>
<evidence type="ECO:0000313" key="4">
    <source>
        <dbReference type="Proteomes" id="UP000198625"/>
    </source>
</evidence>
<keyword evidence="4" id="KW-1185">Reference proteome</keyword>
<organism evidence="3 4">
    <name type="scientific">Proteiniborus ethanoligenes</name>
    <dbReference type="NCBI Taxonomy" id="415015"/>
    <lineage>
        <taxon>Bacteria</taxon>
        <taxon>Bacillati</taxon>
        <taxon>Bacillota</taxon>
        <taxon>Clostridia</taxon>
        <taxon>Eubacteriales</taxon>
        <taxon>Proteiniborus</taxon>
    </lineage>
</organism>
<name>A0A1H3LMP5_9FIRM</name>
<dbReference type="PANTHER" id="PTHR46797">
    <property type="entry name" value="HTH-TYPE TRANSCRIPTIONAL REGULATOR"/>
    <property type="match status" value="1"/>
</dbReference>
<dbReference type="CDD" id="cd02209">
    <property type="entry name" value="cupin_XRE_C"/>
    <property type="match status" value="1"/>
</dbReference>
<dbReference type="SUPFAM" id="SSF47413">
    <property type="entry name" value="lambda repressor-like DNA-binding domains"/>
    <property type="match status" value="1"/>
</dbReference>
<dbReference type="GO" id="GO:0005829">
    <property type="term" value="C:cytosol"/>
    <property type="evidence" value="ECO:0007669"/>
    <property type="project" value="TreeGrafter"/>
</dbReference>
<keyword evidence="1" id="KW-0238">DNA-binding</keyword>
<dbReference type="Pfam" id="PF07883">
    <property type="entry name" value="Cupin_2"/>
    <property type="match status" value="1"/>
</dbReference>
<evidence type="ECO:0000256" key="1">
    <source>
        <dbReference type="ARBA" id="ARBA00023125"/>
    </source>
</evidence>
<dbReference type="SMART" id="SM00530">
    <property type="entry name" value="HTH_XRE"/>
    <property type="match status" value="1"/>
</dbReference>
<dbReference type="PANTHER" id="PTHR46797:SF19">
    <property type="entry name" value="BLL2473 PROTEIN"/>
    <property type="match status" value="1"/>
</dbReference>
<dbReference type="Pfam" id="PF01381">
    <property type="entry name" value="HTH_3"/>
    <property type="match status" value="1"/>
</dbReference>
<reference evidence="3 4" key="1">
    <citation type="submission" date="2016-10" db="EMBL/GenBank/DDBJ databases">
        <authorList>
            <person name="de Groot N.N."/>
        </authorList>
    </citation>
    <scope>NUCLEOTIDE SEQUENCE [LARGE SCALE GENOMIC DNA]</scope>
    <source>
        <strain evidence="3 4">DSM 21650</strain>
    </source>
</reference>
<dbReference type="InterPro" id="IPR013096">
    <property type="entry name" value="Cupin_2"/>
</dbReference>
<accession>A0A1H3LMP5</accession>